<dbReference type="AlphaFoldDB" id="A0ABD1F7L0"/>
<evidence type="ECO:0000256" key="1">
    <source>
        <dbReference type="SAM" id="MobiDB-lite"/>
    </source>
</evidence>
<keyword evidence="3" id="KW-1185">Reference proteome</keyword>
<evidence type="ECO:0000313" key="2">
    <source>
        <dbReference type="EMBL" id="KAL1513552.1"/>
    </source>
</evidence>
<organism evidence="2 3">
    <name type="scientific">Hypothenemus hampei</name>
    <name type="common">Coffee berry borer</name>
    <dbReference type="NCBI Taxonomy" id="57062"/>
    <lineage>
        <taxon>Eukaryota</taxon>
        <taxon>Metazoa</taxon>
        <taxon>Ecdysozoa</taxon>
        <taxon>Arthropoda</taxon>
        <taxon>Hexapoda</taxon>
        <taxon>Insecta</taxon>
        <taxon>Pterygota</taxon>
        <taxon>Neoptera</taxon>
        <taxon>Endopterygota</taxon>
        <taxon>Coleoptera</taxon>
        <taxon>Polyphaga</taxon>
        <taxon>Cucujiformia</taxon>
        <taxon>Curculionidae</taxon>
        <taxon>Scolytinae</taxon>
        <taxon>Hypothenemus</taxon>
    </lineage>
</organism>
<dbReference type="EMBL" id="JBDJPC010000002">
    <property type="protein sequence ID" value="KAL1513552.1"/>
    <property type="molecule type" value="Genomic_DNA"/>
</dbReference>
<accession>A0ABD1F7L0</accession>
<sequence>MEEQNLHTGDQKERKDFINLDENDANEFNKEWKTKTKCVSEIPRITSQPTRTGHVYGGYPR</sequence>
<dbReference type="Proteomes" id="UP001566132">
    <property type="component" value="Unassembled WGS sequence"/>
</dbReference>
<evidence type="ECO:0000313" key="3">
    <source>
        <dbReference type="Proteomes" id="UP001566132"/>
    </source>
</evidence>
<name>A0ABD1F7L0_HYPHA</name>
<feature type="compositionally biased region" description="Basic and acidic residues" evidence="1">
    <location>
        <begin position="9"/>
        <end position="18"/>
    </location>
</feature>
<proteinExistence type="predicted"/>
<protein>
    <submittedName>
        <fullName evidence="2">Uncharacterized protein</fullName>
    </submittedName>
</protein>
<comment type="caution">
    <text evidence="2">The sequence shown here is derived from an EMBL/GenBank/DDBJ whole genome shotgun (WGS) entry which is preliminary data.</text>
</comment>
<gene>
    <name evidence="2" type="ORF">ABEB36_002951</name>
</gene>
<reference evidence="2 3" key="1">
    <citation type="submission" date="2024-05" db="EMBL/GenBank/DDBJ databases">
        <title>Genetic variation in Jamaican populations of the coffee berry borer (Hypothenemus hampei).</title>
        <authorList>
            <person name="Errbii M."/>
            <person name="Myrie A."/>
        </authorList>
    </citation>
    <scope>NUCLEOTIDE SEQUENCE [LARGE SCALE GENOMIC DNA]</scope>
    <source>
        <strain evidence="2">JA-Hopewell-2020-01-JO</strain>
        <tissue evidence="2">Whole body</tissue>
    </source>
</reference>
<feature type="region of interest" description="Disordered" evidence="1">
    <location>
        <begin position="1"/>
        <end position="21"/>
    </location>
</feature>